<feature type="binding site" evidence="9">
    <location>
        <position position="104"/>
    </location>
    <ligand>
        <name>Cu cation</name>
        <dbReference type="ChEBI" id="CHEBI:23378"/>
    </ligand>
</feature>
<keyword evidence="7 9" id="KW-0186">Copper</keyword>
<dbReference type="InterPro" id="IPR001235">
    <property type="entry name" value="Copper_blue_Plastocyanin"/>
</dbReference>
<dbReference type="InterPro" id="IPR008972">
    <property type="entry name" value="Cupredoxin"/>
</dbReference>
<accession>A0A4Y8ZSB8</accession>
<protein>
    <recommendedName>
        <fullName evidence="2 8">Pseudoazurin</fullName>
    </recommendedName>
</protein>
<comment type="subcellular location">
    <subcellularLocation>
        <location evidence="1">Periplasm</location>
    </subcellularLocation>
</comment>
<dbReference type="PRINTS" id="PR00155">
    <property type="entry name" value="AMICYANIN"/>
</dbReference>
<evidence type="ECO:0000256" key="4">
    <source>
        <dbReference type="ARBA" id="ARBA00022723"/>
    </source>
</evidence>
<dbReference type="GO" id="GO:0009055">
    <property type="term" value="F:electron transfer activity"/>
    <property type="evidence" value="ECO:0007669"/>
    <property type="project" value="InterPro"/>
</dbReference>
<evidence type="ECO:0000313" key="12">
    <source>
        <dbReference type="EMBL" id="TFI57316.1"/>
    </source>
</evidence>
<dbReference type="InterPro" id="IPR002386">
    <property type="entry name" value="Amicyanin/Pseudoazurin"/>
</dbReference>
<feature type="chain" id="PRO_5021425720" description="Pseudoazurin" evidence="10">
    <location>
        <begin position="23"/>
        <end position="147"/>
    </location>
</feature>
<dbReference type="OrthoDB" id="7510199at2"/>
<organism evidence="12 13">
    <name type="scientific">Sphingomonas parva</name>
    <dbReference type="NCBI Taxonomy" id="2555898"/>
    <lineage>
        <taxon>Bacteria</taxon>
        <taxon>Pseudomonadati</taxon>
        <taxon>Pseudomonadota</taxon>
        <taxon>Alphaproteobacteria</taxon>
        <taxon>Sphingomonadales</taxon>
        <taxon>Sphingomonadaceae</taxon>
        <taxon>Sphingomonas</taxon>
    </lineage>
</organism>
<name>A0A4Y8ZSB8_9SPHN</name>
<evidence type="ECO:0000256" key="9">
    <source>
        <dbReference type="PIRSR" id="PIRSR602386-1"/>
    </source>
</evidence>
<dbReference type="InterPro" id="IPR012745">
    <property type="entry name" value="Pseudoazurin"/>
</dbReference>
<evidence type="ECO:0000256" key="8">
    <source>
        <dbReference type="NCBIfam" id="TIGR02375"/>
    </source>
</evidence>
<dbReference type="GO" id="GO:0005507">
    <property type="term" value="F:copper ion binding"/>
    <property type="evidence" value="ECO:0007669"/>
    <property type="project" value="UniProtKB-UniRule"/>
</dbReference>
<dbReference type="AlphaFoldDB" id="A0A4Y8ZSB8"/>
<evidence type="ECO:0000259" key="11">
    <source>
        <dbReference type="Pfam" id="PF00127"/>
    </source>
</evidence>
<evidence type="ECO:0000256" key="2">
    <source>
        <dbReference type="ARBA" id="ARBA00016984"/>
    </source>
</evidence>
<feature type="binding site" evidence="9">
    <location>
        <position position="109"/>
    </location>
    <ligand>
        <name>Cu cation</name>
        <dbReference type="ChEBI" id="CHEBI:23378"/>
    </ligand>
</feature>
<dbReference type="NCBIfam" id="TIGR02375">
    <property type="entry name" value="pseudoazurin"/>
    <property type="match status" value="1"/>
</dbReference>
<feature type="binding site" evidence="9">
    <location>
        <position position="63"/>
    </location>
    <ligand>
        <name>Cu cation</name>
        <dbReference type="ChEBI" id="CHEBI:23378"/>
    </ligand>
</feature>
<evidence type="ECO:0000256" key="1">
    <source>
        <dbReference type="ARBA" id="ARBA00004418"/>
    </source>
</evidence>
<keyword evidence="6" id="KW-0249">Electron transport</keyword>
<dbReference type="Proteomes" id="UP000298213">
    <property type="component" value="Unassembled WGS sequence"/>
</dbReference>
<keyword evidence="10" id="KW-0732">Signal</keyword>
<evidence type="ECO:0000256" key="6">
    <source>
        <dbReference type="ARBA" id="ARBA00022982"/>
    </source>
</evidence>
<evidence type="ECO:0000256" key="10">
    <source>
        <dbReference type="SAM" id="SignalP"/>
    </source>
</evidence>
<dbReference type="SUPFAM" id="SSF49503">
    <property type="entry name" value="Cupredoxins"/>
    <property type="match status" value="1"/>
</dbReference>
<dbReference type="Gene3D" id="2.60.40.420">
    <property type="entry name" value="Cupredoxins - blue copper proteins"/>
    <property type="match status" value="1"/>
</dbReference>
<dbReference type="GO" id="GO:0042597">
    <property type="term" value="C:periplasmic space"/>
    <property type="evidence" value="ECO:0007669"/>
    <property type="project" value="UniProtKB-SubCell"/>
</dbReference>
<keyword evidence="13" id="KW-1185">Reference proteome</keyword>
<sequence>MMKFAFGAALAVLALAASPAAAKEWQVKMLNKGSDGKLMVFEPAFIKVAPGDTVKFVATQKGHNAESVAGMVPAGGSTFKGKINEEIVVRFARPGLYGYKCLPHVGMGMVGLVQVGNAANKAEASAAAAKLPGMGKKKMTELLAQAK</sequence>
<dbReference type="EMBL" id="SPDV01000033">
    <property type="protein sequence ID" value="TFI57316.1"/>
    <property type="molecule type" value="Genomic_DNA"/>
</dbReference>
<gene>
    <name evidence="12" type="ORF">E2493_15740</name>
</gene>
<evidence type="ECO:0000256" key="3">
    <source>
        <dbReference type="ARBA" id="ARBA00022448"/>
    </source>
</evidence>
<dbReference type="InterPro" id="IPR028871">
    <property type="entry name" value="BlueCu_1_BS"/>
</dbReference>
<dbReference type="InterPro" id="IPR000923">
    <property type="entry name" value="BlueCu_1"/>
</dbReference>
<proteinExistence type="predicted"/>
<comment type="caution">
    <text evidence="12">The sequence shown here is derived from an EMBL/GenBank/DDBJ whole genome shotgun (WGS) entry which is preliminary data.</text>
</comment>
<reference evidence="12 13" key="1">
    <citation type="submission" date="2019-03" db="EMBL/GenBank/DDBJ databases">
        <title>Genome sequence of Sphingomonas sp. 17J27-24.</title>
        <authorList>
            <person name="Kim M."/>
            <person name="Maeng S."/>
            <person name="Sathiyaraj S."/>
        </authorList>
    </citation>
    <scope>NUCLEOTIDE SEQUENCE [LARGE SCALE GENOMIC DNA]</scope>
    <source>
        <strain evidence="12 13">17J27-24</strain>
    </source>
</reference>
<evidence type="ECO:0000313" key="13">
    <source>
        <dbReference type="Proteomes" id="UP000298213"/>
    </source>
</evidence>
<keyword evidence="4 9" id="KW-0479">Metal-binding</keyword>
<keyword evidence="3" id="KW-0813">Transport</keyword>
<evidence type="ECO:0000256" key="7">
    <source>
        <dbReference type="ARBA" id="ARBA00023008"/>
    </source>
</evidence>
<keyword evidence="5" id="KW-0574">Periplasm</keyword>
<feature type="binding site" evidence="9">
    <location>
        <position position="101"/>
    </location>
    <ligand>
        <name>Cu cation</name>
        <dbReference type="ChEBI" id="CHEBI:23378"/>
    </ligand>
</feature>
<dbReference type="CDD" id="cd04218">
    <property type="entry name" value="Pseudoazurin"/>
    <property type="match status" value="1"/>
</dbReference>
<dbReference type="PRINTS" id="PR00156">
    <property type="entry name" value="COPPERBLUE"/>
</dbReference>
<evidence type="ECO:0000256" key="5">
    <source>
        <dbReference type="ARBA" id="ARBA00022764"/>
    </source>
</evidence>
<feature type="signal peptide" evidence="10">
    <location>
        <begin position="1"/>
        <end position="22"/>
    </location>
</feature>
<dbReference type="PROSITE" id="PS00196">
    <property type="entry name" value="COPPER_BLUE"/>
    <property type="match status" value="1"/>
</dbReference>
<dbReference type="Pfam" id="PF00127">
    <property type="entry name" value="Copper-bind"/>
    <property type="match status" value="1"/>
</dbReference>
<comment type="cofactor">
    <cofactor evidence="9">
        <name>Cu cation</name>
        <dbReference type="ChEBI" id="CHEBI:23378"/>
    </cofactor>
    <text evidence="9">Binds 1 copper ion per subunit.</text>
</comment>
<feature type="domain" description="Blue (type 1) copper" evidence="11">
    <location>
        <begin position="28"/>
        <end position="115"/>
    </location>
</feature>